<dbReference type="EMBL" id="LOED01000006">
    <property type="protein sequence ID" value="KXG77912.1"/>
    <property type="molecule type" value="Genomic_DNA"/>
</dbReference>
<sequence length="321" mass="36471">METFALPITNGVLPRINGGNMTGLFLEPYFSKMLLKAGKGREIFLFPMSLEDREFYPVGVMARIEELWIERVVPNKNIVGLFARVSGMERYKAGGFEFHDEGLVAYNLERIDLTELRESGYPVICGAGWRPAGGYTTFGSDRKSMEITIYGWEYETGKKVAIVARLSREEIEPQQAHTVEHAIIRSLKNYALCTPKTLRVCMQREAEELKWSVEVGIAHKLPEVFGVTGSGVCGNPMTRMTSIYLGEELRKQLKKGLDIFESLSEARKKTLSRITQDLDISTERGVRALQGLKKGMFHDDSPVEMRNLKKILMRFPQDPWH</sequence>
<reference evidence="1 2" key="1">
    <citation type="submission" date="2015-12" db="EMBL/GenBank/DDBJ databases">
        <title>Draft genome sequnece of Fervidicola ferrireducens strain Y170.</title>
        <authorList>
            <person name="Patel B.K."/>
        </authorList>
    </citation>
    <scope>NUCLEOTIDE SEQUENCE [LARGE SCALE GENOMIC DNA]</scope>
    <source>
        <strain evidence="1 2">Y170</strain>
    </source>
</reference>
<dbReference type="RefSeq" id="WP_066352194.1">
    <property type="nucleotide sequence ID" value="NZ_LOED01000006.1"/>
</dbReference>
<dbReference type="STRING" id="520764.AN618_07200"/>
<protein>
    <submittedName>
        <fullName evidence="1">Uncharacterized protein</fullName>
    </submittedName>
</protein>
<keyword evidence="2" id="KW-1185">Reference proteome</keyword>
<dbReference type="OrthoDB" id="1684354at2"/>
<accession>A0A140LBI7</accession>
<dbReference type="InParanoid" id="A0A140LBI7"/>
<evidence type="ECO:0000313" key="2">
    <source>
        <dbReference type="Proteomes" id="UP000070427"/>
    </source>
</evidence>
<organism evidence="1 2">
    <name type="scientific">Fervidicola ferrireducens</name>
    <dbReference type="NCBI Taxonomy" id="520764"/>
    <lineage>
        <taxon>Bacteria</taxon>
        <taxon>Bacillati</taxon>
        <taxon>Bacillota</taxon>
        <taxon>Clostridia</taxon>
        <taxon>Thermosediminibacterales</taxon>
        <taxon>Thermosediminibacteraceae</taxon>
        <taxon>Fervidicola</taxon>
    </lineage>
</organism>
<comment type="caution">
    <text evidence="1">The sequence shown here is derived from an EMBL/GenBank/DDBJ whole genome shotgun (WGS) entry which is preliminary data.</text>
</comment>
<dbReference type="Proteomes" id="UP000070427">
    <property type="component" value="Unassembled WGS sequence"/>
</dbReference>
<name>A0A140LBI7_9FIRM</name>
<evidence type="ECO:0000313" key="1">
    <source>
        <dbReference type="EMBL" id="KXG77912.1"/>
    </source>
</evidence>
<gene>
    <name evidence="1" type="ORF">AN618_07200</name>
</gene>
<proteinExistence type="predicted"/>
<dbReference type="AlphaFoldDB" id="A0A140LBI7"/>